<keyword evidence="3" id="KW-1185">Reference proteome</keyword>
<comment type="caution">
    <text evidence="2">The sequence shown here is derived from an EMBL/GenBank/DDBJ whole genome shotgun (WGS) entry which is preliminary data.</text>
</comment>
<evidence type="ECO:0000313" key="2">
    <source>
        <dbReference type="EMBL" id="GIZ03893.1"/>
    </source>
</evidence>
<proteinExistence type="predicted"/>
<dbReference type="EMBL" id="BPLR01001666">
    <property type="protein sequence ID" value="GIZ03893.1"/>
    <property type="molecule type" value="Genomic_DNA"/>
</dbReference>
<gene>
    <name evidence="2" type="ORF">CEXT_428671</name>
</gene>
<dbReference type="Proteomes" id="UP001054945">
    <property type="component" value="Unassembled WGS sequence"/>
</dbReference>
<organism evidence="2 3">
    <name type="scientific">Caerostris extrusa</name>
    <name type="common">Bark spider</name>
    <name type="synonym">Caerostris bankana</name>
    <dbReference type="NCBI Taxonomy" id="172846"/>
    <lineage>
        <taxon>Eukaryota</taxon>
        <taxon>Metazoa</taxon>
        <taxon>Ecdysozoa</taxon>
        <taxon>Arthropoda</taxon>
        <taxon>Chelicerata</taxon>
        <taxon>Arachnida</taxon>
        <taxon>Araneae</taxon>
        <taxon>Araneomorphae</taxon>
        <taxon>Entelegynae</taxon>
        <taxon>Araneoidea</taxon>
        <taxon>Araneidae</taxon>
        <taxon>Caerostris</taxon>
    </lineage>
</organism>
<feature type="non-terminal residue" evidence="2">
    <location>
        <position position="1"/>
    </location>
</feature>
<dbReference type="AlphaFoldDB" id="A0AAV4YA95"/>
<feature type="region of interest" description="Disordered" evidence="1">
    <location>
        <begin position="26"/>
        <end position="51"/>
    </location>
</feature>
<evidence type="ECO:0000256" key="1">
    <source>
        <dbReference type="SAM" id="MobiDB-lite"/>
    </source>
</evidence>
<sequence length="102" mass="12042">THDLVRLLSLCFCNLGNQEGKNVQEKLVREESRKSRRKEIQSREGKIAKVQQKETIRKPLEGRKMGLPEGKESREIKYTFLKNFRDFILIIITIILPLYRVT</sequence>
<evidence type="ECO:0000313" key="3">
    <source>
        <dbReference type="Proteomes" id="UP001054945"/>
    </source>
</evidence>
<reference evidence="2 3" key="1">
    <citation type="submission" date="2021-06" db="EMBL/GenBank/DDBJ databases">
        <title>Caerostris extrusa draft genome.</title>
        <authorList>
            <person name="Kono N."/>
            <person name="Arakawa K."/>
        </authorList>
    </citation>
    <scope>NUCLEOTIDE SEQUENCE [LARGE SCALE GENOMIC DNA]</scope>
</reference>
<accession>A0AAV4YA95</accession>
<name>A0AAV4YA95_CAEEX</name>
<protein>
    <submittedName>
        <fullName evidence="2">Uncharacterized protein</fullName>
    </submittedName>
</protein>